<keyword evidence="5" id="KW-1185">Reference proteome</keyword>
<evidence type="ECO:0000256" key="1">
    <source>
        <dbReference type="SAM" id="MobiDB-lite"/>
    </source>
</evidence>
<comment type="caution">
    <text evidence="4">The sequence shown here is derived from an EMBL/GenBank/DDBJ whole genome shotgun (WGS) entry which is preliminary data.</text>
</comment>
<evidence type="ECO:0000259" key="3">
    <source>
        <dbReference type="Pfam" id="PF05569"/>
    </source>
</evidence>
<evidence type="ECO:0000256" key="2">
    <source>
        <dbReference type="SAM" id="Phobius"/>
    </source>
</evidence>
<sequence>MALELISDILLPRLLAASVQSTILVAVVWALCRLVPRLSAATRCWLWWLVALQLLVGLAWSSPMALPLLPAETVQPALQVAQVAPAITLDEASIVFAPTQSAAASPTWSWPLALAVAWLLGLSIMVTRSLRGCLATRRLLRASAPCRDRSLLHALALAAEAHGLRAPPRLRLSDAIDSPQLVGPWRPVLLLPAHHADSMQPDELDMALTHELVHLQRRDLWLGLVPALAQHLFFFHPLAHLAAREYGLSREAACDAAVLEGNRHCAREYGQLLLRLGVAPRPCAGLASASPDFTLLKRRLTMLQTTSSLPRVVAVLMTVAIGVVGVMPYRLTAATPAVAPETPAPAARPAPAPKPATATSRTSTTTARTATRNGVPVDPADMPDPPAPPAPPAPVAPAAPVAPPAPPTPPTGALRGTFTLGTQRGENAFVLLDDDHSIAVSATDELREAQAARRGDAPLLWMRRGDARYVVRDRATIEAIRDAYAEVTALGEAQGELGALQGELGGQQGTLGARQAEIAVQAATRALADVNVRAQVDASVSAALQREQAGMQAEMQRLATQQLGLAREQTALATRQQTASARAEREARALMDAAIRNGLTERL</sequence>
<name>A0ABU7W9Q5_9GAMM</name>
<organism evidence="4 5">
    <name type="scientific">Luteimonas flava</name>
    <dbReference type="NCBI Taxonomy" id="3115822"/>
    <lineage>
        <taxon>Bacteria</taxon>
        <taxon>Pseudomonadati</taxon>
        <taxon>Pseudomonadota</taxon>
        <taxon>Gammaproteobacteria</taxon>
        <taxon>Lysobacterales</taxon>
        <taxon>Lysobacteraceae</taxon>
        <taxon>Luteimonas</taxon>
    </lineage>
</organism>
<feature type="compositionally biased region" description="Pro residues" evidence="1">
    <location>
        <begin position="382"/>
        <end position="410"/>
    </location>
</feature>
<feature type="transmembrane region" description="Helical" evidence="2">
    <location>
        <begin position="308"/>
        <end position="329"/>
    </location>
</feature>
<keyword evidence="2" id="KW-0812">Transmembrane</keyword>
<reference evidence="4 5" key="1">
    <citation type="submission" date="2024-01" db="EMBL/GenBank/DDBJ databases">
        <title>Novel species of the genus Luteimonas isolated from rivers.</title>
        <authorList>
            <person name="Lu H."/>
        </authorList>
    </citation>
    <scope>NUCLEOTIDE SEQUENCE [LARGE SCALE GENOMIC DNA]</scope>
    <source>
        <strain evidence="4 5">SMYT11W</strain>
    </source>
</reference>
<dbReference type="EMBL" id="JAZHBM010000001">
    <property type="protein sequence ID" value="MEF3080700.1"/>
    <property type="molecule type" value="Genomic_DNA"/>
</dbReference>
<dbReference type="InterPro" id="IPR008756">
    <property type="entry name" value="Peptidase_M56"/>
</dbReference>
<accession>A0ABU7W9Q5</accession>
<keyword evidence="2" id="KW-1133">Transmembrane helix</keyword>
<gene>
    <name evidence="4" type="ORF">V3391_00515</name>
</gene>
<keyword evidence="2" id="KW-0472">Membrane</keyword>
<dbReference type="RefSeq" id="WP_332076465.1">
    <property type="nucleotide sequence ID" value="NZ_JAZHBM010000001.1"/>
</dbReference>
<evidence type="ECO:0000313" key="4">
    <source>
        <dbReference type="EMBL" id="MEF3080700.1"/>
    </source>
</evidence>
<feature type="compositionally biased region" description="Pro residues" evidence="1">
    <location>
        <begin position="342"/>
        <end position="354"/>
    </location>
</feature>
<feature type="domain" description="Peptidase M56" evidence="3">
    <location>
        <begin position="14"/>
        <end position="303"/>
    </location>
</feature>
<evidence type="ECO:0000313" key="5">
    <source>
        <dbReference type="Proteomes" id="UP001358324"/>
    </source>
</evidence>
<feature type="compositionally biased region" description="Low complexity" evidence="1">
    <location>
        <begin position="355"/>
        <end position="380"/>
    </location>
</feature>
<dbReference type="CDD" id="cd07341">
    <property type="entry name" value="M56_BlaR1_MecR1_like"/>
    <property type="match status" value="1"/>
</dbReference>
<dbReference type="InterPro" id="IPR052173">
    <property type="entry name" value="Beta-lactam_resp_regulator"/>
</dbReference>
<feature type="transmembrane region" description="Helical" evidence="2">
    <location>
        <begin position="14"/>
        <end position="32"/>
    </location>
</feature>
<dbReference type="PANTHER" id="PTHR34978:SF3">
    <property type="entry name" value="SLR0241 PROTEIN"/>
    <property type="match status" value="1"/>
</dbReference>
<protein>
    <submittedName>
        <fullName evidence="4">M56 family metallopeptidase</fullName>
    </submittedName>
</protein>
<dbReference type="Proteomes" id="UP001358324">
    <property type="component" value="Unassembled WGS sequence"/>
</dbReference>
<feature type="transmembrane region" description="Helical" evidence="2">
    <location>
        <begin position="108"/>
        <end position="130"/>
    </location>
</feature>
<feature type="transmembrane region" description="Helical" evidence="2">
    <location>
        <begin position="44"/>
        <end position="62"/>
    </location>
</feature>
<dbReference type="Pfam" id="PF05569">
    <property type="entry name" value="Peptidase_M56"/>
    <property type="match status" value="1"/>
</dbReference>
<proteinExistence type="predicted"/>
<feature type="region of interest" description="Disordered" evidence="1">
    <location>
        <begin position="340"/>
        <end position="418"/>
    </location>
</feature>
<dbReference type="PANTHER" id="PTHR34978">
    <property type="entry name" value="POSSIBLE SENSOR-TRANSDUCER PROTEIN BLAR"/>
    <property type="match status" value="1"/>
</dbReference>